<evidence type="ECO:0000313" key="2">
    <source>
        <dbReference type="EMBL" id="CEK75375.1"/>
    </source>
</evidence>
<reference evidence="2" key="1">
    <citation type="submission" date="2014-12" db="EMBL/GenBank/DDBJ databases">
        <title>Insight into the proteome of Arion vulgaris.</title>
        <authorList>
            <person name="Aradska J."/>
            <person name="Bulat T."/>
            <person name="Smidak R."/>
            <person name="Sarate P."/>
            <person name="Gangsoo J."/>
            <person name="Sialana F."/>
            <person name="Bilban M."/>
            <person name="Lubec G."/>
        </authorList>
    </citation>
    <scope>NUCLEOTIDE SEQUENCE</scope>
    <source>
        <tissue evidence="2">Skin</tissue>
    </source>
</reference>
<feature type="region of interest" description="Disordered" evidence="1">
    <location>
        <begin position="1"/>
        <end position="34"/>
    </location>
</feature>
<protein>
    <submittedName>
        <fullName evidence="2">Uncharacterized protein</fullName>
    </submittedName>
</protein>
<sequence>MIKRSLPFSGPWKENKGGTGYSVDPGGKTKKEQAKDNLVENSGCEMYSVGQLYDNSESSMIERIRCCSTRLHKLCRPPTDYCFSLEY</sequence>
<proteinExistence type="predicted"/>
<organism evidence="2">
    <name type="scientific">Arion vulgaris</name>
    <dbReference type="NCBI Taxonomy" id="1028688"/>
    <lineage>
        <taxon>Eukaryota</taxon>
        <taxon>Metazoa</taxon>
        <taxon>Spiralia</taxon>
        <taxon>Lophotrochozoa</taxon>
        <taxon>Mollusca</taxon>
        <taxon>Gastropoda</taxon>
        <taxon>Heterobranchia</taxon>
        <taxon>Euthyneura</taxon>
        <taxon>Panpulmonata</taxon>
        <taxon>Eupulmonata</taxon>
        <taxon>Stylommatophora</taxon>
        <taxon>Helicina</taxon>
        <taxon>Arionoidea</taxon>
        <taxon>Arionidae</taxon>
        <taxon>Arion</taxon>
    </lineage>
</organism>
<dbReference type="EMBL" id="HACG01028510">
    <property type="protein sequence ID" value="CEK75375.1"/>
    <property type="molecule type" value="Transcribed_RNA"/>
</dbReference>
<feature type="non-terminal residue" evidence="2">
    <location>
        <position position="87"/>
    </location>
</feature>
<accession>A0A0B7A5W6</accession>
<evidence type="ECO:0000256" key="1">
    <source>
        <dbReference type="SAM" id="MobiDB-lite"/>
    </source>
</evidence>
<name>A0A0B7A5W6_9EUPU</name>
<dbReference type="AlphaFoldDB" id="A0A0B7A5W6"/>
<gene>
    <name evidence="2" type="primary">ORF95234</name>
</gene>